<keyword evidence="3" id="KW-0645">Protease</keyword>
<keyword evidence="9" id="KW-0732">Signal</keyword>
<dbReference type="GO" id="GO:0046872">
    <property type="term" value="F:metal ion binding"/>
    <property type="evidence" value="ECO:0007669"/>
    <property type="project" value="UniProtKB-KW"/>
</dbReference>
<feature type="chain" id="PRO_5038471072" evidence="9">
    <location>
        <begin position="24"/>
        <end position="944"/>
    </location>
</feature>
<dbReference type="Proteomes" id="UP000886722">
    <property type="component" value="Unassembled WGS sequence"/>
</dbReference>
<dbReference type="Pfam" id="PF00675">
    <property type="entry name" value="Peptidase_M16"/>
    <property type="match status" value="1"/>
</dbReference>
<evidence type="ECO:0000259" key="11">
    <source>
        <dbReference type="Pfam" id="PF05193"/>
    </source>
</evidence>
<reference evidence="12" key="2">
    <citation type="journal article" date="2021" name="PeerJ">
        <title>Extensive microbial diversity within the chicken gut microbiome revealed by metagenomics and culture.</title>
        <authorList>
            <person name="Gilroy R."/>
            <person name="Ravi A."/>
            <person name="Getino M."/>
            <person name="Pursley I."/>
            <person name="Horton D.L."/>
            <person name="Alikhan N.F."/>
            <person name="Baker D."/>
            <person name="Gharbi K."/>
            <person name="Hall N."/>
            <person name="Watson M."/>
            <person name="Adriaenssens E.M."/>
            <person name="Foster-Nyarko E."/>
            <person name="Jarju S."/>
            <person name="Secka A."/>
            <person name="Antonio M."/>
            <person name="Oren A."/>
            <person name="Chaudhuri R.R."/>
            <person name="La Ragione R."/>
            <person name="Hildebrand F."/>
            <person name="Pallen M.J."/>
        </authorList>
    </citation>
    <scope>NUCLEOTIDE SEQUENCE</scope>
    <source>
        <strain evidence="12">21143</strain>
    </source>
</reference>
<dbReference type="PANTHER" id="PTHR43690">
    <property type="entry name" value="NARDILYSIN"/>
    <property type="match status" value="1"/>
</dbReference>
<dbReference type="InterPro" id="IPR050626">
    <property type="entry name" value="Peptidase_M16"/>
</dbReference>
<dbReference type="PROSITE" id="PS00143">
    <property type="entry name" value="INSULINASE"/>
    <property type="match status" value="1"/>
</dbReference>
<dbReference type="GO" id="GO:0004222">
    <property type="term" value="F:metalloendopeptidase activity"/>
    <property type="evidence" value="ECO:0007669"/>
    <property type="project" value="InterPro"/>
</dbReference>
<dbReference type="GO" id="GO:0006508">
    <property type="term" value="P:proteolysis"/>
    <property type="evidence" value="ECO:0007669"/>
    <property type="project" value="UniProtKB-KW"/>
</dbReference>
<evidence type="ECO:0000256" key="5">
    <source>
        <dbReference type="ARBA" id="ARBA00022801"/>
    </source>
</evidence>
<evidence type="ECO:0000259" key="10">
    <source>
        <dbReference type="Pfam" id="PF00675"/>
    </source>
</evidence>
<feature type="domain" description="Peptidase M16 N-terminal" evidence="10">
    <location>
        <begin position="54"/>
        <end position="175"/>
    </location>
</feature>
<dbReference type="Pfam" id="PF05193">
    <property type="entry name" value="Peptidase_M16_C"/>
    <property type="match status" value="2"/>
</dbReference>
<evidence type="ECO:0000256" key="2">
    <source>
        <dbReference type="ARBA" id="ARBA00007261"/>
    </source>
</evidence>
<dbReference type="InterPro" id="IPR007863">
    <property type="entry name" value="Peptidase_M16_C"/>
</dbReference>
<dbReference type="PANTHER" id="PTHR43690:SF34">
    <property type="entry name" value="ZINC PROTEASE PQQL-LIKE"/>
    <property type="match status" value="1"/>
</dbReference>
<organism evidence="12 13">
    <name type="scientific">Candidatus Caccoplasma intestinavium</name>
    <dbReference type="NCBI Taxonomy" id="2840716"/>
    <lineage>
        <taxon>Bacteria</taxon>
        <taxon>Pseudomonadati</taxon>
        <taxon>Bacteroidota</taxon>
        <taxon>Bacteroidia</taxon>
        <taxon>Bacteroidales</taxon>
        <taxon>Bacteroidaceae</taxon>
        <taxon>Bacteroidaceae incertae sedis</taxon>
        <taxon>Candidatus Caccoplasma</taxon>
    </lineage>
</organism>
<dbReference type="InterPro" id="IPR001431">
    <property type="entry name" value="Pept_M16_Zn_BS"/>
</dbReference>
<evidence type="ECO:0000256" key="7">
    <source>
        <dbReference type="ARBA" id="ARBA00023049"/>
    </source>
</evidence>
<comment type="similarity">
    <text evidence="2 8">Belongs to the peptidase M16 family.</text>
</comment>
<evidence type="ECO:0000256" key="6">
    <source>
        <dbReference type="ARBA" id="ARBA00022833"/>
    </source>
</evidence>
<comment type="caution">
    <text evidence="12">The sequence shown here is derived from an EMBL/GenBank/DDBJ whole genome shotgun (WGS) entry which is preliminary data.</text>
</comment>
<feature type="domain" description="Peptidase M16 C-terminal" evidence="11">
    <location>
        <begin position="209"/>
        <end position="392"/>
    </location>
</feature>
<evidence type="ECO:0000313" key="12">
    <source>
        <dbReference type="EMBL" id="HIT40090.1"/>
    </source>
</evidence>
<keyword evidence="5" id="KW-0378">Hydrolase</keyword>
<dbReference type="InterPro" id="IPR011765">
    <property type="entry name" value="Pept_M16_N"/>
</dbReference>
<evidence type="ECO:0000256" key="3">
    <source>
        <dbReference type="ARBA" id="ARBA00022670"/>
    </source>
</evidence>
<evidence type="ECO:0000256" key="8">
    <source>
        <dbReference type="RuleBase" id="RU004447"/>
    </source>
</evidence>
<dbReference type="SUPFAM" id="SSF63411">
    <property type="entry name" value="LuxS/MPP-like metallohydrolase"/>
    <property type="match status" value="4"/>
</dbReference>
<keyword evidence="4" id="KW-0479">Metal-binding</keyword>
<evidence type="ECO:0000256" key="1">
    <source>
        <dbReference type="ARBA" id="ARBA00001947"/>
    </source>
</evidence>
<evidence type="ECO:0000313" key="13">
    <source>
        <dbReference type="Proteomes" id="UP000886722"/>
    </source>
</evidence>
<reference evidence="12" key="1">
    <citation type="submission" date="2020-10" db="EMBL/GenBank/DDBJ databases">
        <authorList>
            <person name="Gilroy R."/>
        </authorList>
    </citation>
    <scope>NUCLEOTIDE SEQUENCE</scope>
    <source>
        <strain evidence="12">21143</strain>
    </source>
</reference>
<name>A0A9D1KDV3_9BACT</name>
<evidence type="ECO:0000256" key="9">
    <source>
        <dbReference type="SAM" id="SignalP"/>
    </source>
</evidence>
<feature type="signal peptide" evidence="9">
    <location>
        <begin position="1"/>
        <end position="23"/>
    </location>
</feature>
<gene>
    <name evidence="12" type="ORF">IAD06_08670</name>
</gene>
<evidence type="ECO:0000256" key="4">
    <source>
        <dbReference type="ARBA" id="ARBA00022723"/>
    </source>
</evidence>
<dbReference type="EMBL" id="DVKT01000063">
    <property type="protein sequence ID" value="HIT40090.1"/>
    <property type="molecule type" value="Genomic_DNA"/>
</dbReference>
<dbReference type="AlphaFoldDB" id="A0A9D1KDV3"/>
<sequence length="944" mass="107568">MMKNFMKKIFFVACLLAPALLSAQQPLKETLDPAIRVGKLENGLTYYLCHNNLPENRVEFYIAQRVGSILEEEHQRGLAHFLEHMAFNGTTHFPGKDIINYLENNGVKFGANLNAYTSIDETVYNISDVPAREGLIDSCLLILHDWASGILLEGDEIDAERKVIHEEWRTRNSANLRMLEAILPIIYPDSNRYAYRMPIGLMEVVDNFPHQAIRDYYHKWYRPDLQGIIVVGNIDVDKVEARIKELWKDVPAPVDAAVREYVQVPDNDAPIVAVVSDKEALSNSLRIAFKQPVDTTSKMTVEATRKDLVRSLVSMMFATRCSELSQLENPPFIMAAGSYGDYFYSPTRKAYTLVAIFKTGQWKQALEGLVSVTKQAYEFGFTQSELDRAVAEMESYVRKSYNERSTQKNSKFVDKALTHFLQQEPEFSEEYSYELYNQLLPGVTLKDVNETFRQFFPTDSKNMSLVLMSDENENSVIPTEEELLNTFFEDCKIAVEPYKDEHQERSLIPQMPEKGRIVKTTENKIFDATEYTLSNGAKVVIKTTDFKADEIQMYALSHGGTSLFDVKDRPNYYVMNSLVSLGGMGDFSTMELMKQLSGIQASVSASVSSYAETVSGSSTIKDFETLLQLTYLRFTTTRVDSARYVAWKSRMANSLKLSESDPMRPISDTVSYLTYGNHERVRRFTQDDLDKVDYQRALDLFSSRVDNAADFVFIFIGNIDKEAAKPLIEQYIGALPSTGKHEKANGKVMPKERTGYRESIFDQKMETPKTMVYITYSGKEKYNLKNTIVMSMLSQVMRTVYTETIREEEGGTYGVSTSGSLSRTPKNSFSYVIAFDTNKEQASSLADRTIAELKKVAEEGPSTETFDNIRAYMQKEYESSIKENKYWASSLINYYMYGNDFYTDYLKTLNSVTPQDVQKMAKKVVTSKNLMKVIRYGIPEDSAE</sequence>
<comment type="cofactor">
    <cofactor evidence="1">
        <name>Zn(2+)</name>
        <dbReference type="ChEBI" id="CHEBI:29105"/>
    </cofactor>
</comment>
<dbReference type="Gene3D" id="3.30.830.10">
    <property type="entry name" value="Metalloenzyme, LuxS/M16 peptidase-like"/>
    <property type="match status" value="4"/>
</dbReference>
<keyword evidence="7" id="KW-0482">Metalloprotease</keyword>
<feature type="domain" description="Peptidase M16 C-terminal" evidence="11">
    <location>
        <begin position="708"/>
        <end position="871"/>
    </location>
</feature>
<dbReference type="InterPro" id="IPR011249">
    <property type="entry name" value="Metalloenz_LuxS/M16"/>
</dbReference>
<proteinExistence type="inferred from homology"/>
<keyword evidence="6" id="KW-0862">Zinc</keyword>
<protein>
    <submittedName>
        <fullName evidence="12">Insulinase family protein</fullName>
    </submittedName>
</protein>
<accession>A0A9D1KDV3</accession>